<organism evidence="2 3">
    <name type="scientific">Paenibacillus harenae</name>
    <dbReference type="NCBI Taxonomy" id="306543"/>
    <lineage>
        <taxon>Bacteria</taxon>
        <taxon>Bacillati</taxon>
        <taxon>Bacillota</taxon>
        <taxon>Bacilli</taxon>
        <taxon>Bacillales</taxon>
        <taxon>Paenibacillaceae</taxon>
        <taxon>Paenibacillus</taxon>
    </lineage>
</organism>
<proteinExistence type="predicted"/>
<name>A0ABT9U336_PAEHA</name>
<keyword evidence="3" id="KW-1185">Reference proteome</keyword>
<dbReference type="InterPro" id="IPR000182">
    <property type="entry name" value="GNAT_dom"/>
</dbReference>
<gene>
    <name evidence="2" type="ORF">J2T15_003490</name>
</gene>
<dbReference type="PROSITE" id="PS51186">
    <property type="entry name" value="GNAT"/>
    <property type="match status" value="1"/>
</dbReference>
<sequence length="152" mass="17823">MFLRIDNLAERLEDIELLQKWLPYNFTSELILSYKTHLSLNQINKFEVPMILIALLDEKPVGTISILNEIMIKDNSHSPWIANMFVEEDKRNLGIGTYMHNYMLDEAITMGFDTLYLATNQGEYFENLGWIYNSKTKETTGNEVKVYMKELE</sequence>
<dbReference type="Gene3D" id="3.40.630.30">
    <property type="match status" value="1"/>
</dbReference>
<dbReference type="RefSeq" id="WP_307205347.1">
    <property type="nucleotide sequence ID" value="NZ_JAUSSU010000006.1"/>
</dbReference>
<comment type="caution">
    <text evidence="2">The sequence shown here is derived from an EMBL/GenBank/DDBJ whole genome shotgun (WGS) entry which is preliminary data.</text>
</comment>
<dbReference type="SUPFAM" id="SSF55729">
    <property type="entry name" value="Acyl-CoA N-acyltransferases (Nat)"/>
    <property type="match status" value="1"/>
</dbReference>
<feature type="domain" description="N-acetyltransferase" evidence="1">
    <location>
        <begin position="3"/>
        <end position="152"/>
    </location>
</feature>
<dbReference type="EMBL" id="JAUSSU010000006">
    <property type="protein sequence ID" value="MDQ0114047.1"/>
    <property type="molecule type" value="Genomic_DNA"/>
</dbReference>
<dbReference type="CDD" id="cd04301">
    <property type="entry name" value="NAT_SF"/>
    <property type="match status" value="1"/>
</dbReference>
<evidence type="ECO:0000313" key="3">
    <source>
        <dbReference type="Proteomes" id="UP001229346"/>
    </source>
</evidence>
<protein>
    <submittedName>
        <fullName evidence="2">N-acetylglutamate synthase-like GNAT family acetyltransferase</fullName>
    </submittedName>
</protein>
<accession>A0ABT9U336</accession>
<dbReference type="Proteomes" id="UP001229346">
    <property type="component" value="Unassembled WGS sequence"/>
</dbReference>
<evidence type="ECO:0000259" key="1">
    <source>
        <dbReference type="PROSITE" id="PS51186"/>
    </source>
</evidence>
<evidence type="ECO:0000313" key="2">
    <source>
        <dbReference type="EMBL" id="MDQ0114047.1"/>
    </source>
</evidence>
<dbReference type="Pfam" id="PF00583">
    <property type="entry name" value="Acetyltransf_1"/>
    <property type="match status" value="1"/>
</dbReference>
<dbReference type="InterPro" id="IPR016181">
    <property type="entry name" value="Acyl_CoA_acyltransferase"/>
</dbReference>
<reference evidence="2 3" key="1">
    <citation type="submission" date="2023-07" db="EMBL/GenBank/DDBJ databases">
        <title>Sorghum-associated microbial communities from plants grown in Nebraska, USA.</title>
        <authorList>
            <person name="Schachtman D."/>
        </authorList>
    </citation>
    <scope>NUCLEOTIDE SEQUENCE [LARGE SCALE GENOMIC DNA]</scope>
    <source>
        <strain evidence="2 3">CC482</strain>
    </source>
</reference>